<sequence>MKRLVMRSLFLKDPDQRLAEDSASSGSKSPLRMCSNEEILSLKDELAESSEETIAIGQIAMLKANLEKKMRDCDEAIGDLDLVDKERRLIATKKDEQAVAEEDFSQRLEKLRGIVYEQKGVVKHTNAFVEPLS</sequence>
<evidence type="ECO:0000313" key="1">
    <source>
        <dbReference type="EMBL" id="MCD7468797.1"/>
    </source>
</evidence>
<gene>
    <name evidence="1" type="ORF">HAX54_007286</name>
</gene>
<name>A0ABS8TE36_DATST</name>
<reference evidence="1 2" key="1">
    <citation type="journal article" date="2021" name="BMC Genomics">
        <title>Datura genome reveals duplications of psychoactive alkaloid biosynthetic genes and high mutation rate following tissue culture.</title>
        <authorList>
            <person name="Rajewski A."/>
            <person name="Carter-House D."/>
            <person name="Stajich J."/>
            <person name="Litt A."/>
        </authorList>
    </citation>
    <scope>NUCLEOTIDE SEQUENCE [LARGE SCALE GENOMIC DNA]</scope>
    <source>
        <strain evidence="1">AR-01</strain>
    </source>
</reference>
<dbReference type="EMBL" id="JACEIK010001374">
    <property type="protein sequence ID" value="MCD7468797.1"/>
    <property type="molecule type" value="Genomic_DNA"/>
</dbReference>
<proteinExistence type="predicted"/>
<dbReference type="Proteomes" id="UP000823775">
    <property type="component" value="Unassembled WGS sequence"/>
</dbReference>
<organism evidence="1 2">
    <name type="scientific">Datura stramonium</name>
    <name type="common">Jimsonweed</name>
    <name type="synonym">Common thornapple</name>
    <dbReference type="NCBI Taxonomy" id="4076"/>
    <lineage>
        <taxon>Eukaryota</taxon>
        <taxon>Viridiplantae</taxon>
        <taxon>Streptophyta</taxon>
        <taxon>Embryophyta</taxon>
        <taxon>Tracheophyta</taxon>
        <taxon>Spermatophyta</taxon>
        <taxon>Magnoliopsida</taxon>
        <taxon>eudicotyledons</taxon>
        <taxon>Gunneridae</taxon>
        <taxon>Pentapetalae</taxon>
        <taxon>asterids</taxon>
        <taxon>lamiids</taxon>
        <taxon>Solanales</taxon>
        <taxon>Solanaceae</taxon>
        <taxon>Solanoideae</taxon>
        <taxon>Datureae</taxon>
        <taxon>Datura</taxon>
    </lineage>
</organism>
<comment type="caution">
    <text evidence="1">The sequence shown here is derived from an EMBL/GenBank/DDBJ whole genome shotgun (WGS) entry which is preliminary data.</text>
</comment>
<accession>A0ABS8TE36</accession>
<evidence type="ECO:0000313" key="2">
    <source>
        <dbReference type="Proteomes" id="UP000823775"/>
    </source>
</evidence>
<protein>
    <submittedName>
        <fullName evidence="1">Uncharacterized protein</fullName>
    </submittedName>
</protein>
<keyword evidence="2" id="KW-1185">Reference proteome</keyword>